<evidence type="ECO:0000313" key="1">
    <source>
        <dbReference type="EMBL" id="GFD38488.1"/>
    </source>
</evidence>
<comment type="caution">
    <text evidence="1">The sequence shown here is derived from an EMBL/GenBank/DDBJ whole genome shotgun (WGS) entry which is preliminary data.</text>
</comment>
<dbReference type="EMBL" id="BKCJ011501221">
    <property type="protein sequence ID" value="GFD38488.1"/>
    <property type="molecule type" value="Genomic_DNA"/>
</dbReference>
<reference evidence="1" key="1">
    <citation type="journal article" date="2019" name="Sci. Rep.">
        <title>Draft genome of Tanacetum cinerariifolium, the natural source of mosquito coil.</title>
        <authorList>
            <person name="Yamashiro T."/>
            <person name="Shiraishi A."/>
            <person name="Satake H."/>
            <person name="Nakayama K."/>
        </authorList>
    </citation>
    <scope>NUCLEOTIDE SEQUENCE</scope>
</reference>
<name>A0A699VYE0_TANCI</name>
<sequence length="68" mass="7141">SSIAMKASASSKSKKSLASKGVRFCKDLETIGSSNGEETSVETSSVNPNTTCEYSSQVASLRSTLFND</sequence>
<organism evidence="1">
    <name type="scientific">Tanacetum cinerariifolium</name>
    <name type="common">Dalmatian daisy</name>
    <name type="synonym">Chrysanthemum cinerariifolium</name>
    <dbReference type="NCBI Taxonomy" id="118510"/>
    <lineage>
        <taxon>Eukaryota</taxon>
        <taxon>Viridiplantae</taxon>
        <taxon>Streptophyta</taxon>
        <taxon>Embryophyta</taxon>
        <taxon>Tracheophyta</taxon>
        <taxon>Spermatophyta</taxon>
        <taxon>Magnoliopsida</taxon>
        <taxon>eudicotyledons</taxon>
        <taxon>Gunneridae</taxon>
        <taxon>Pentapetalae</taxon>
        <taxon>asterids</taxon>
        <taxon>campanulids</taxon>
        <taxon>Asterales</taxon>
        <taxon>Asteraceae</taxon>
        <taxon>Asteroideae</taxon>
        <taxon>Anthemideae</taxon>
        <taxon>Anthemidinae</taxon>
        <taxon>Tanacetum</taxon>
    </lineage>
</organism>
<protein>
    <submittedName>
        <fullName evidence="1">Uncharacterized protein</fullName>
    </submittedName>
</protein>
<dbReference type="AlphaFoldDB" id="A0A699VYE0"/>
<gene>
    <name evidence="1" type="ORF">Tci_910457</name>
</gene>
<proteinExistence type="predicted"/>
<feature type="non-terminal residue" evidence="1">
    <location>
        <position position="1"/>
    </location>
</feature>
<accession>A0A699VYE0</accession>